<evidence type="ECO:0000313" key="2">
    <source>
        <dbReference type="EMBL" id="TKA98389.1"/>
    </source>
</evidence>
<dbReference type="Proteomes" id="UP000306340">
    <property type="component" value="Unassembled WGS sequence"/>
</dbReference>
<protein>
    <recommendedName>
        <fullName evidence="4">Conjugal transfer protein TraH</fullName>
    </recommendedName>
</protein>
<evidence type="ECO:0000256" key="1">
    <source>
        <dbReference type="SAM" id="SignalP"/>
    </source>
</evidence>
<reference evidence="2 3" key="1">
    <citation type="submission" date="2019-04" db="EMBL/GenBank/DDBJ databases">
        <title>Crypto-aerobic microbial life in anoxic (sulfidic) marine sediments.</title>
        <authorList>
            <person name="Bhattacharya S."/>
            <person name="Roy C."/>
            <person name="Mondal N."/>
            <person name="Sarkar J."/>
            <person name="Mandal S."/>
            <person name="Rameez M.J."/>
            <person name="Ghosh W."/>
        </authorList>
    </citation>
    <scope>NUCLEOTIDE SEQUENCE [LARGE SCALE GENOMIC DNA]</scope>
    <source>
        <strain evidence="2 3">SBBC</strain>
    </source>
</reference>
<accession>A0A4U0Z4Q4</accession>
<evidence type="ECO:0008006" key="4">
    <source>
        <dbReference type="Google" id="ProtNLM"/>
    </source>
</evidence>
<dbReference type="EMBL" id="SWAU01000003">
    <property type="protein sequence ID" value="TKA98389.1"/>
    <property type="molecule type" value="Genomic_DNA"/>
</dbReference>
<dbReference type="Pfam" id="PF06122">
    <property type="entry name" value="TraH"/>
    <property type="match status" value="1"/>
</dbReference>
<organism evidence="2 3">
    <name type="scientific">Cereibacter changlensis</name>
    <dbReference type="NCBI Taxonomy" id="402884"/>
    <lineage>
        <taxon>Bacteria</taxon>
        <taxon>Pseudomonadati</taxon>
        <taxon>Pseudomonadota</taxon>
        <taxon>Alphaproteobacteria</taxon>
        <taxon>Rhodobacterales</taxon>
        <taxon>Paracoccaceae</taxon>
        <taxon>Cereibacter</taxon>
    </lineage>
</organism>
<keyword evidence="1" id="KW-0732">Signal</keyword>
<comment type="caution">
    <text evidence="2">The sequence shown here is derived from an EMBL/GenBank/DDBJ whole genome shotgun (WGS) entry which is preliminary data.</text>
</comment>
<gene>
    <name evidence="2" type="ORF">FAZ78_00785</name>
</gene>
<dbReference type="RefSeq" id="WP_136790886.1">
    <property type="nucleotide sequence ID" value="NZ_SWAU01000003.1"/>
</dbReference>
<name>A0A4U0Z4Q4_9RHOB</name>
<feature type="signal peptide" evidence="1">
    <location>
        <begin position="1"/>
        <end position="23"/>
    </location>
</feature>
<sequence>MLKELASTLAVCAALAAPGPSHAQSIGSDLKDFWERTGGGVNVTRPQAYQGQMGGYVTLGSLYLRTKPRNTGMMQIQLPSVRAGCGGIDIFGGSFSFISKEEMIYLMEGIMQNAASFAFELALESLSPAVAEQVSKLRDLLQNVNAMNINSCEAGQMLVGSLWPKMDGASQHICQTVGGMNGKFADAVARRHGCGVEGKQNATLAGADGTLKDQVPININYAWRAVKKNGFLSSNPAVGELFMSLTGTIITVGAANDDEGPRHRTIAPRAYTPEMLQALVEGGTVPVLKCNERNDCLNPVWTNTTISAGDAYFKTVEEVVRALSDAIRDDTALTDEMAGIINLTSAPVYETLKTARAYKYQFVDDEIALLSELVAVELAMLYMNESITEMQRSASNIDTFGDVIREFQETIRQTQNGFGTLRRQAAEKYADALSALEKLQLHKAMLSASSSTRFASMMGQGG</sequence>
<dbReference type="AlphaFoldDB" id="A0A4U0Z4Q4"/>
<dbReference type="InterPro" id="IPR010927">
    <property type="entry name" value="T4SS_TraH"/>
</dbReference>
<feature type="chain" id="PRO_5020673856" description="Conjugal transfer protein TraH" evidence="1">
    <location>
        <begin position="24"/>
        <end position="462"/>
    </location>
</feature>
<proteinExistence type="predicted"/>
<evidence type="ECO:0000313" key="3">
    <source>
        <dbReference type="Proteomes" id="UP000306340"/>
    </source>
</evidence>